<evidence type="ECO:0000313" key="4">
    <source>
        <dbReference type="EMBL" id="KAE9329247.1"/>
    </source>
</evidence>
<evidence type="ECO:0000313" key="3">
    <source>
        <dbReference type="EMBL" id="KAE9013848.1"/>
    </source>
</evidence>
<dbReference type="EMBL" id="QXFV01001145">
    <property type="protein sequence ID" value="KAE9013848.1"/>
    <property type="molecule type" value="Genomic_DNA"/>
</dbReference>
<protein>
    <recommendedName>
        <fullName evidence="7">Transmembrane protein</fullName>
    </recommendedName>
</protein>
<evidence type="ECO:0000313" key="6">
    <source>
        <dbReference type="Proteomes" id="UP000434957"/>
    </source>
</evidence>
<comment type="caution">
    <text evidence="3">The sequence shown here is derived from an EMBL/GenBank/DDBJ whole genome shotgun (WGS) entry which is preliminary data.</text>
</comment>
<evidence type="ECO:0000256" key="1">
    <source>
        <dbReference type="SAM" id="MobiDB-lite"/>
    </source>
</evidence>
<dbReference type="Proteomes" id="UP000434957">
    <property type="component" value="Unassembled WGS sequence"/>
</dbReference>
<sequence length="179" mass="19962">MSTFESYRSVNKGCTPNLKLQASPTHRDQALRMRQLGNHSSKGKYVEGGQSTDKLGQVATPKPSSAFAADPVKSDSLIALGALAAFGAASYGLLRNHWKRNSMVHDLNEREHKKYLLKERERVKQEREELERFENSRVFKIAATGLLLALAVLVLLYMGWFYLLLAFVVVCSALVCAFA</sequence>
<dbReference type="EMBL" id="QXFT01001090">
    <property type="protein sequence ID" value="KAE9329247.1"/>
    <property type="molecule type" value="Genomic_DNA"/>
</dbReference>
<name>A0A6A3L7A0_9STRA</name>
<keyword evidence="2" id="KW-0812">Transmembrane</keyword>
<feature type="region of interest" description="Disordered" evidence="1">
    <location>
        <begin position="37"/>
        <end position="59"/>
    </location>
</feature>
<dbReference type="Proteomes" id="UP000429607">
    <property type="component" value="Unassembled WGS sequence"/>
</dbReference>
<keyword evidence="2" id="KW-0472">Membrane</keyword>
<evidence type="ECO:0008006" key="7">
    <source>
        <dbReference type="Google" id="ProtNLM"/>
    </source>
</evidence>
<organism evidence="3 5">
    <name type="scientific">Phytophthora rubi</name>
    <dbReference type="NCBI Taxonomy" id="129364"/>
    <lineage>
        <taxon>Eukaryota</taxon>
        <taxon>Sar</taxon>
        <taxon>Stramenopiles</taxon>
        <taxon>Oomycota</taxon>
        <taxon>Peronosporomycetes</taxon>
        <taxon>Peronosporales</taxon>
        <taxon>Peronosporaceae</taxon>
        <taxon>Phytophthora</taxon>
    </lineage>
</organism>
<dbReference type="AlphaFoldDB" id="A0A6A3L7A0"/>
<keyword evidence="2" id="KW-1133">Transmembrane helix</keyword>
<reference evidence="3 5" key="1">
    <citation type="submission" date="2018-09" db="EMBL/GenBank/DDBJ databases">
        <title>Genomic investigation of the strawberry pathogen Phytophthora fragariae indicates pathogenicity is determined by transcriptional variation in three key races.</title>
        <authorList>
            <person name="Adams T.M."/>
            <person name="Armitage A.D."/>
            <person name="Sobczyk M.K."/>
            <person name="Bates H.J."/>
            <person name="Dunwell J.M."/>
            <person name="Nellist C.F."/>
            <person name="Harrison R.J."/>
        </authorList>
    </citation>
    <scope>NUCLEOTIDE SEQUENCE [LARGE SCALE GENOMIC DNA]</scope>
    <source>
        <strain evidence="3 5">SCRP249</strain>
        <strain evidence="4 6">SCRP333</strain>
    </source>
</reference>
<feature type="transmembrane region" description="Helical" evidence="2">
    <location>
        <begin position="77"/>
        <end position="94"/>
    </location>
</feature>
<gene>
    <name evidence="3" type="ORF">PR001_g15289</name>
    <name evidence="4" type="ORF">PR003_g15597</name>
</gene>
<evidence type="ECO:0000313" key="5">
    <source>
        <dbReference type="Proteomes" id="UP000429607"/>
    </source>
</evidence>
<proteinExistence type="predicted"/>
<accession>A0A6A3L7A0</accession>
<keyword evidence="6" id="KW-1185">Reference proteome</keyword>
<evidence type="ECO:0000256" key="2">
    <source>
        <dbReference type="SAM" id="Phobius"/>
    </source>
</evidence>